<gene>
    <name evidence="1" type="ORF">AAEJ74_13805</name>
</gene>
<reference evidence="1 2" key="1">
    <citation type="journal article" date="2024" name="Front. Microbiol.">
        <title>Transcriptomic insights into the dominance of two phototrophs throughout the water column of a tropical hypersaline-alkaline crater lake (Dziani Dzaha, Mayotte).</title>
        <authorList>
            <person name="Duperron S."/>
            <person name="Halary S."/>
            <person name="Bouly J.-P."/>
            <person name="Roussel T."/>
            <person name="Hugoni M."/>
            <person name="Bruto M."/>
            <person name="Oger P."/>
            <person name="Duval C."/>
            <person name="Woo A."/>
            <person name="Jezequiel D."/>
            <person name="Ader M."/>
            <person name="Leboulanger C."/>
            <person name="Agogue H."/>
            <person name="Grossi V."/>
            <person name="Trousselier M."/>
            <person name="Bernard C."/>
        </authorList>
    </citation>
    <scope>NUCLEOTIDE SEQUENCE [LARGE SCALE GENOMIC DNA]</scope>
    <source>
        <strain evidence="1 2">PMC 851.14</strain>
    </source>
</reference>
<comment type="caution">
    <text evidence="1">The sequence shown here is derived from an EMBL/GenBank/DDBJ whole genome shotgun (WGS) entry which is preliminary data.</text>
</comment>
<organism evidence="1 2">
    <name type="scientific">Limnospira fusiformis PMC 851.14</name>
    <dbReference type="NCBI Taxonomy" id="2219512"/>
    <lineage>
        <taxon>Bacteria</taxon>
        <taxon>Bacillati</taxon>
        <taxon>Cyanobacteriota</taxon>
        <taxon>Cyanophyceae</taxon>
        <taxon>Oscillatoriophycideae</taxon>
        <taxon>Oscillatoriales</taxon>
        <taxon>Sirenicapillariaceae</taxon>
        <taxon>Limnospira</taxon>
    </lineage>
</organism>
<name>A0ABU9ELE6_LIMFS</name>
<evidence type="ECO:0000313" key="2">
    <source>
        <dbReference type="Proteomes" id="UP001387447"/>
    </source>
</evidence>
<evidence type="ECO:0000313" key="1">
    <source>
        <dbReference type="EMBL" id="MEK9512717.1"/>
    </source>
</evidence>
<dbReference type="EMBL" id="JBBWYZ010000011">
    <property type="protein sequence ID" value="MEK9512717.1"/>
    <property type="molecule type" value="Genomic_DNA"/>
</dbReference>
<accession>A0ABU9ELE6</accession>
<dbReference type="Proteomes" id="UP001387447">
    <property type="component" value="Unassembled WGS sequence"/>
</dbReference>
<keyword evidence="2" id="KW-1185">Reference proteome</keyword>
<sequence>MKIAKPNRIEIFTERFLSEMRGYEFLPVGRGAKLIVRLLVIGGGFTGKNQIFREIFF</sequence>
<proteinExistence type="predicted"/>
<protein>
    <submittedName>
        <fullName evidence="1">Uncharacterized protein</fullName>
    </submittedName>
</protein>